<proteinExistence type="predicted"/>
<dbReference type="RefSeq" id="WP_017466939.1">
    <property type="nucleotide sequence ID" value="NZ_BMEW01000004.1"/>
</dbReference>
<sequence>MKIAATPPPGHTSPLQKAAIQLEAAFLAELLKSAGVGESRDSFGGGIGEDQFASFLRQQHAGSLAQAGGIGLAESIFNALKERPDG</sequence>
<dbReference type="AlphaFoldDB" id="A0A1U7D3C4"/>
<dbReference type="Proteomes" id="UP000186559">
    <property type="component" value="Chromosome"/>
</dbReference>
<organism evidence="2 3">
    <name type="scientific">Salipiger profundus</name>
    <dbReference type="NCBI Taxonomy" id="1229727"/>
    <lineage>
        <taxon>Bacteria</taxon>
        <taxon>Pseudomonadati</taxon>
        <taxon>Pseudomonadota</taxon>
        <taxon>Alphaproteobacteria</taxon>
        <taxon>Rhodobacterales</taxon>
        <taxon>Roseobacteraceae</taxon>
        <taxon>Salipiger</taxon>
    </lineage>
</organism>
<gene>
    <name evidence="2" type="ORF">Ga0080559_TMP1855</name>
</gene>
<protein>
    <submittedName>
        <fullName evidence="2">Rod binding protein</fullName>
    </submittedName>
</protein>
<feature type="domain" description="Flagellar protein FlgJ N-terminal" evidence="1">
    <location>
        <begin position="40"/>
        <end position="77"/>
    </location>
</feature>
<dbReference type="Pfam" id="PF10135">
    <property type="entry name" value="Rod-binding"/>
    <property type="match status" value="1"/>
</dbReference>
<dbReference type="KEGG" id="tpro:Ga0080559_TMP1855"/>
<evidence type="ECO:0000259" key="1">
    <source>
        <dbReference type="Pfam" id="PF10135"/>
    </source>
</evidence>
<name>A0A1U7D3C4_9RHOB</name>
<dbReference type="EMBL" id="CP014796">
    <property type="protein sequence ID" value="APX22651.1"/>
    <property type="molecule type" value="Genomic_DNA"/>
</dbReference>
<reference evidence="2 3" key="1">
    <citation type="submission" date="2016-03" db="EMBL/GenBank/DDBJ databases">
        <title>Deep-sea bacteria in the southern Pacific.</title>
        <authorList>
            <person name="Tang K."/>
        </authorList>
    </citation>
    <scope>NUCLEOTIDE SEQUENCE [LARGE SCALE GENOMIC DNA]</scope>
    <source>
        <strain evidence="2 3">JLT2016</strain>
    </source>
</reference>
<evidence type="ECO:0000313" key="2">
    <source>
        <dbReference type="EMBL" id="APX22651.1"/>
    </source>
</evidence>
<accession>A0A1U7D3C4</accession>
<dbReference type="InterPro" id="IPR019301">
    <property type="entry name" value="Flagellar_prot_FlgJ_N"/>
</dbReference>
<evidence type="ECO:0000313" key="3">
    <source>
        <dbReference type="Proteomes" id="UP000186559"/>
    </source>
</evidence>
<dbReference type="OrthoDB" id="7690273at2"/>
<dbReference type="STRING" id="1229727.Ga0080559_TMP1855"/>
<keyword evidence="3" id="KW-1185">Reference proteome</keyword>